<evidence type="ECO:0000256" key="6">
    <source>
        <dbReference type="SAM" id="MobiDB-lite"/>
    </source>
</evidence>
<evidence type="ECO:0000256" key="4">
    <source>
        <dbReference type="ARBA" id="ARBA00022917"/>
    </source>
</evidence>
<dbReference type="OrthoDB" id="17977at2759"/>
<name>A0A7D8YLE6_9HELO</name>
<comment type="caution">
    <text evidence="7">The sequence shown here is derived from an EMBL/GenBank/DDBJ whole genome shotgun (WGS) entry which is preliminary data.</text>
</comment>
<dbReference type="PANTHER" id="PTHR11960:SF66">
    <property type="entry name" value="EUKARYOTIC TRANSLATION INITIATION FACTOR 4E TYPE 3"/>
    <property type="match status" value="1"/>
</dbReference>
<organism evidence="7 8">
    <name type="scientific">Lachnellula cervina</name>
    <dbReference type="NCBI Taxonomy" id="1316786"/>
    <lineage>
        <taxon>Eukaryota</taxon>
        <taxon>Fungi</taxon>
        <taxon>Dikarya</taxon>
        <taxon>Ascomycota</taxon>
        <taxon>Pezizomycotina</taxon>
        <taxon>Leotiomycetes</taxon>
        <taxon>Helotiales</taxon>
        <taxon>Lachnaceae</taxon>
        <taxon>Lachnellula</taxon>
    </lineage>
</organism>
<gene>
    <name evidence="7" type="primary">EIF4E3</name>
    <name evidence="7" type="ORF">LCER1_G009248</name>
</gene>
<feature type="compositionally biased region" description="Polar residues" evidence="6">
    <location>
        <begin position="119"/>
        <end position="132"/>
    </location>
</feature>
<evidence type="ECO:0000313" key="8">
    <source>
        <dbReference type="Proteomes" id="UP000481288"/>
    </source>
</evidence>
<dbReference type="SUPFAM" id="SSF55418">
    <property type="entry name" value="eIF4e-like"/>
    <property type="match status" value="1"/>
</dbReference>
<dbReference type="Gene3D" id="3.30.760.10">
    <property type="entry name" value="RNA Cap, Translation Initiation Factor Eif4e"/>
    <property type="match status" value="1"/>
</dbReference>
<evidence type="ECO:0000256" key="1">
    <source>
        <dbReference type="ARBA" id="ARBA00022540"/>
    </source>
</evidence>
<dbReference type="Proteomes" id="UP000481288">
    <property type="component" value="Unassembled WGS sequence"/>
</dbReference>
<keyword evidence="3 5" id="KW-0694">RNA-binding</keyword>
<dbReference type="PANTHER" id="PTHR11960">
    <property type="entry name" value="EUKARYOTIC TRANSLATION INITIATION FACTOR 4E RELATED"/>
    <property type="match status" value="1"/>
</dbReference>
<accession>A0A7D8YLE6</accession>
<dbReference type="GO" id="GO:0000340">
    <property type="term" value="F:RNA 7-methylguanosine cap binding"/>
    <property type="evidence" value="ECO:0007669"/>
    <property type="project" value="TreeGrafter"/>
</dbReference>
<dbReference type="Pfam" id="PF01652">
    <property type="entry name" value="IF4E"/>
    <property type="match status" value="1"/>
</dbReference>
<dbReference type="GO" id="GO:0006417">
    <property type="term" value="P:regulation of translation"/>
    <property type="evidence" value="ECO:0007669"/>
    <property type="project" value="UniProtKB-KW"/>
</dbReference>
<reference evidence="7 8" key="1">
    <citation type="submission" date="2018-05" db="EMBL/GenBank/DDBJ databases">
        <title>Whole genome sequencing for identification of molecular markers to develop diagnostic detection tools for the regulated plant pathogen Lachnellula willkommii.</title>
        <authorList>
            <person name="Giroux E."/>
            <person name="Bilodeau G."/>
        </authorList>
    </citation>
    <scope>NUCLEOTIDE SEQUENCE [LARGE SCALE GENOMIC DNA]</scope>
    <source>
        <strain evidence="7 8">CBS 625.97</strain>
    </source>
</reference>
<dbReference type="EMBL" id="QGMG01002113">
    <property type="protein sequence ID" value="TVY40009.1"/>
    <property type="molecule type" value="Genomic_DNA"/>
</dbReference>
<evidence type="ECO:0000313" key="7">
    <source>
        <dbReference type="EMBL" id="TVY40009.1"/>
    </source>
</evidence>
<proteinExistence type="inferred from homology"/>
<evidence type="ECO:0000256" key="2">
    <source>
        <dbReference type="ARBA" id="ARBA00022845"/>
    </source>
</evidence>
<keyword evidence="4 5" id="KW-0648">Protein biosynthesis</keyword>
<keyword evidence="1 5" id="KW-0396">Initiation factor</keyword>
<dbReference type="AlphaFoldDB" id="A0A7D8YLE6"/>
<dbReference type="FunFam" id="3.30.760.10:FF:000016">
    <property type="entry name" value="Translation initiation factor eIF4E, putative"/>
    <property type="match status" value="1"/>
</dbReference>
<evidence type="ECO:0000256" key="5">
    <source>
        <dbReference type="RuleBase" id="RU004374"/>
    </source>
</evidence>
<dbReference type="InterPro" id="IPR023398">
    <property type="entry name" value="TIF_eIF4e-like"/>
</dbReference>
<dbReference type="InterPro" id="IPR001040">
    <property type="entry name" value="TIF_eIF_4E"/>
</dbReference>
<evidence type="ECO:0000256" key="3">
    <source>
        <dbReference type="ARBA" id="ARBA00022884"/>
    </source>
</evidence>
<dbReference type="GO" id="GO:0016281">
    <property type="term" value="C:eukaryotic translation initiation factor 4F complex"/>
    <property type="evidence" value="ECO:0007669"/>
    <property type="project" value="TreeGrafter"/>
</dbReference>
<dbReference type="GO" id="GO:0003743">
    <property type="term" value="F:translation initiation factor activity"/>
    <property type="evidence" value="ECO:0007669"/>
    <property type="project" value="UniProtKB-KW"/>
</dbReference>
<protein>
    <submittedName>
        <fullName evidence="7">Eukaryotic translation initiation factor 4E type 3</fullName>
    </submittedName>
</protein>
<comment type="similarity">
    <text evidence="5">Belongs to the eukaryotic initiation factor 4E family.</text>
</comment>
<feature type="region of interest" description="Disordered" evidence="6">
    <location>
        <begin position="119"/>
        <end position="138"/>
    </location>
</feature>
<keyword evidence="2" id="KW-0810">Translation regulation</keyword>
<sequence>MPSLDLSPDPTLSISLALFHLMWIHLCVKEPLPMLQALAVAVLSDLELPLFVPSCLLVLRCFRGDTNDTFLYFVHRFLFHIYSRLHSLEASTTLVLEDEAIISLTRLNMALRPSLLTRGLSSASGPSDTGSPAEQRDDAKKNMLKAMRPLPTQHYWNVYFDRQQKDQQKSADGTYSAATLEQIGSQIESVQDFWRYNNNTPVDQIKMRESIYLFKQGFQPVWEDRRNINGGSWTFRVPKANGPDFWTRVQLMAVGEKLQGCLELGDQLCGVGLSVRFNSHLISIWHRDASKQKSIDNLLATVLEELPAELKPKPDNYFYKKHSDHAGFKAPPSDTTTIAVPTIEAPKV</sequence>
<keyword evidence="8" id="KW-1185">Reference proteome</keyword>